<dbReference type="PROSITE" id="PS50088">
    <property type="entry name" value="ANK_REPEAT"/>
    <property type="match status" value="1"/>
</dbReference>
<dbReference type="EMBL" id="JAULSN010000002">
    <property type="protein sequence ID" value="KAK3378667.1"/>
    <property type="molecule type" value="Genomic_DNA"/>
</dbReference>
<dbReference type="InterPro" id="IPR036770">
    <property type="entry name" value="Ankyrin_rpt-contain_sf"/>
</dbReference>
<feature type="repeat" description="ANK" evidence="1">
    <location>
        <begin position="232"/>
        <end position="264"/>
    </location>
</feature>
<keyword evidence="3" id="KW-1185">Reference proteome</keyword>
<evidence type="ECO:0000313" key="3">
    <source>
        <dbReference type="Proteomes" id="UP001287356"/>
    </source>
</evidence>
<name>A0AAE0KM20_9PEZI</name>
<dbReference type="AlphaFoldDB" id="A0AAE0KM20"/>
<evidence type="ECO:0000256" key="1">
    <source>
        <dbReference type="PROSITE-ProRule" id="PRU00023"/>
    </source>
</evidence>
<dbReference type="Proteomes" id="UP001287356">
    <property type="component" value="Unassembled WGS sequence"/>
</dbReference>
<protein>
    <recommendedName>
        <fullName evidence="4">Ankyrin</fullName>
    </recommendedName>
</protein>
<dbReference type="SUPFAM" id="SSF48403">
    <property type="entry name" value="Ankyrin repeat"/>
    <property type="match status" value="1"/>
</dbReference>
<evidence type="ECO:0008006" key="4">
    <source>
        <dbReference type="Google" id="ProtNLM"/>
    </source>
</evidence>
<proteinExistence type="predicted"/>
<reference evidence="2" key="2">
    <citation type="submission" date="2023-06" db="EMBL/GenBank/DDBJ databases">
        <authorList>
            <consortium name="Lawrence Berkeley National Laboratory"/>
            <person name="Haridas S."/>
            <person name="Hensen N."/>
            <person name="Bonometti L."/>
            <person name="Westerberg I."/>
            <person name="Brannstrom I.O."/>
            <person name="Guillou S."/>
            <person name="Cros-Aarteil S."/>
            <person name="Calhoun S."/>
            <person name="Kuo A."/>
            <person name="Mondo S."/>
            <person name="Pangilinan J."/>
            <person name="Riley R."/>
            <person name="Labutti K."/>
            <person name="Andreopoulos B."/>
            <person name="Lipzen A."/>
            <person name="Chen C."/>
            <person name="Yanf M."/>
            <person name="Daum C."/>
            <person name="Ng V."/>
            <person name="Clum A."/>
            <person name="Steindorff A."/>
            <person name="Ohm R."/>
            <person name="Martin F."/>
            <person name="Silar P."/>
            <person name="Natvig D."/>
            <person name="Lalanne C."/>
            <person name="Gautier V."/>
            <person name="Ament-Velasquez S.L."/>
            <person name="Kruys A."/>
            <person name="Hutchinson M.I."/>
            <person name="Powell A.J."/>
            <person name="Barry K."/>
            <person name="Miller A.N."/>
            <person name="Grigoriev I.V."/>
            <person name="Debuchy R."/>
            <person name="Gladieux P."/>
            <person name="Thoren M.H."/>
            <person name="Johannesson H."/>
        </authorList>
    </citation>
    <scope>NUCLEOTIDE SEQUENCE</scope>
    <source>
        <strain evidence="2">CBS 958.72</strain>
    </source>
</reference>
<gene>
    <name evidence="2" type="ORF">B0T24DRAFT_663011</name>
</gene>
<sequence>MEVCYFKESIDMCVEALPTFRAVQLLRKIDEKYRQNYTGDKPFTWGLAQTNSTTGQLETRTVRFIPLRSLMAPRIVLRFSSDTERRYIILAIHYGNTGLVNAMLEPLEDIANTPGHMTVAQLQQACGTTSDFTWDKELEPLRHFNFLASLIINRSLSQGSIGPFKQWAEASDGITQSFINEASVWGNTETPLLLAVDGLCISAGAMRPFSRQPILMHLLSTSDVALDAQDNRGRTPLHVAVWLGKFWEAQRLVERGARLDIDCPELGAPLNCAFSEPPYYFKFMGNGPTKAMVTSFIEGRNTCTRYLRTSKRA</sequence>
<comment type="caution">
    <text evidence="2">The sequence shown here is derived from an EMBL/GenBank/DDBJ whole genome shotgun (WGS) entry which is preliminary data.</text>
</comment>
<dbReference type="InterPro" id="IPR002110">
    <property type="entry name" value="Ankyrin_rpt"/>
</dbReference>
<organism evidence="2 3">
    <name type="scientific">Lasiosphaeria ovina</name>
    <dbReference type="NCBI Taxonomy" id="92902"/>
    <lineage>
        <taxon>Eukaryota</taxon>
        <taxon>Fungi</taxon>
        <taxon>Dikarya</taxon>
        <taxon>Ascomycota</taxon>
        <taxon>Pezizomycotina</taxon>
        <taxon>Sordariomycetes</taxon>
        <taxon>Sordariomycetidae</taxon>
        <taxon>Sordariales</taxon>
        <taxon>Lasiosphaeriaceae</taxon>
        <taxon>Lasiosphaeria</taxon>
    </lineage>
</organism>
<evidence type="ECO:0000313" key="2">
    <source>
        <dbReference type="EMBL" id="KAK3378667.1"/>
    </source>
</evidence>
<keyword evidence="1" id="KW-0040">ANK repeat</keyword>
<reference evidence="2" key="1">
    <citation type="journal article" date="2023" name="Mol. Phylogenet. Evol.">
        <title>Genome-scale phylogeny and comparative genomics of the fungal order Sordariales.</title>
        <authorList>
            <person name="Hensen N."/>
            <person name="Bonometti L."/>
            <person name="Westerberg I."/>
            <person name="Brannstrom I.O."/>
            <person name="Guillou S."/>
            <person name="Cros-Aarteil S."/>
            <person name="Calhoun S."/>
            <person name="Haridas S."/>
            <person name="Kuo A."/>
            <person name="Mondo S."/>
            <person name="Pangilinan J."/>
            <person name="Riley R."/>
            <person name="LaButti K."/>
            <person name="Andreopoulos B."/>
            <person name="Lipzen A."/>
            <person name="Chen C."/>
            <person name="Yan M."/>
            <person name="Daum C."/>
            <person name="Ng V."/>
            <person name="Clum A."/>
            <person name="Steindorff A."/>
            <person name="Ohm R.A."/>
            <person name="Martin F."/>
            <person name="Silar P."/>
            <person name="Natvig D.O."/>
            <person name="Lalanne C."/>
            <person name="Gautier V."/>
            <person name="Ament-Velasquez S.L."/>
            <person name="Kruys A."/>
            <person name="Hutchinson M.I."/>
            <person name="Powell A.J."/>
            <person name="Barry K."/>
            <person name="Miller A.N."/>
            <person name="Grigoriev I.V."/>
            <person name="Debuchy R."/>
            <person name="Gladieux P."/>
            <person name="Hiltunen Thoren M."/>
            <person name="Johannesson H."/>
        </authorList>
    </citation>
    <scope>NUCLEOTIDE SEQUENCE</scope>
    <source>
        <strain evidence="2">CBS 958.72</strain>
    </source>
</reference>
<dbReference type="PROSITE" id="PS50297">
    <property type="entry name" value="ANK_REP_REGION"/>
    <property type="match status" value="1"/>
</dbReference>
<dbReference type="Gene3D" id="1.25.40.20">
    <property type="entry name" value="Ankyrin repeat-containing domain"/>
    <property type="match status" value="1"/>
</dbReference>
<accession>A0AAE0KM20</accession>